<name>A0ABN1HUB8_9ACTN</name>
<dbReference type="EMBL" id="BAAAGU010000075">
    <property type="protein sequence ID" value="GAA0667466.1"/>
    <property type="molecule type" value="Genomic_DNA"/>
</dbReference>
<dbReference type="RefSeq" id="WP_344006702.1">
    <property type="nucleotide sequence ID" value="NZ_BAAAGU010000075.1"/>
</dbReference>
<dbReference type="Pfam" id="PF14417">
    <property type="entry name" value="MEDS"/>
    <property type="match status" value="1"/>
</dbReference>
<protein>
    <submittedName>
        <fullName evidence="2">MEDS domain-containing protein</fullName>
    </submittedName>
</protein>
<proteinExistence type="predicted"/>
<comment type="caution">
    <text evidence="2">The sequence shown here is derived from an EMBL/GenBank/DDBJ whole genome shotgun (WGS) entry which is preliminary data.</text>
</comment>
<organism evidence="2 3">
    <name type="scientific">Streptomyces thermocarboxydovorans</name>
    <dbReference type="NCBI Taxonomy" id="59298"/>
    <lineage>
        <taxon>Bacteria</taxon>
        <taxon>Bacillati</taxon>
        <taxon>Actinomycetota</taxon>
        <taxon>Actinomycetes</taxon>
        <taxon>Kitasatosporales</taxon>
        <taxon>Streptomycetaceae</taxon>
        <taxon>Streptomyces</taxon>
    </lineage>
</organism>
<evidence type="ECO:0000259" key="1">
    <source>
        <dbReference type="Pfam" id="PF14417"/>
    </source>
</evidence>
<dbReference type="InterPro" id="IPR025847">
    <property type="entry name" value="MEDS_domain"/>
</dbReference>
<gene>
    <name evidence="2" type="ORF">GCM10009535_54140</name>
</gene>
<sequence>MVPNSIPTSVALVPDVQVMPGDHHHLCAFYRGLAARDEILIPYLREGLQAGDKCICVTDATGPEVVLATLSADLDLGPCLSSQQLDVQRSSDMHLRDGRFSTDVMLDFRDDAVGAALPRGFRFSRAVGEMTWSLHQMPGVDDLVGYESRLNRFAPRYPQVLLCLSDLQQFSGPILMDVLRTHPKVLIGGMLIANPYYLEPDEFLATRQRESDE</sequence>
<feature type="domain" description="MEDS" evidence="1">
    <location>
        <begin position="25"/>
        <end position="183"/>
    </location>
</feature>
<evidence type="ECO:0000313" key="3">
    <source>
        <dbReference type="Proteomes" id="UP001500724"/>
    </source>
</evidence>
<dbReference type="Proteomes" id="UP001500724">
    <property type="component" value="Unassembled WGS sequence"/>
</dbReference>
<keyword evidence="3" id="KW-1185">Reference proteome</keyword>
<evidence type="ECO:0000313" key="2">
    <source>
        <dbReference type="EMBL" id="GAA0667466.1"/>
    </source>
</evidence>
<accession>A0ABN1HUB8</accession>
<reference evidence="2 3" key="1">
    <citation type="journal article" date="2019" name="Int. J. Syst. Evol. Microbiol.">
        <title>The Global Catalogue of Microorganisms (GCM) 10K type strain sequencing project: providing services to taxonomists for standard genome sequencing and annotation.</title>
        <authorList>
            <consortium name="The Broad Institute Genomics Platform"/>
            <consortium name="The Broad Institute Genome Sequencing Center for Infectious Disease"/>
            <person name="Wu L."/>
            <person name="Ma J."/>
        </authorList>
    </citation>
    <scope>NUCLEOTIDE SEQUENCE [LARGE SCALE GENOMIC DNA]</scope>
    <source>
        <strain evidence="2 3">JCM 10367</strain>
    </source>
</reference>